<dbReference type="PANTHER" id="PTHR11941">
    <property type="entry name" value="ENOYL-COA HYDRATASE-RELATED"/>
    <property type="match status" value="1"/>
</dbReference>
<dbReference type="Gene3D" id="1.10.12.10">
    <property type="entry name" value="Lyase 2-enoyl-coa Hydratase, Chain A, domain 2"/>
    <property type="match status" value="1"/>
</dbReference>
<comment type="similarity">
    <text evidence="1">Belongs to the enoyl-CoA hydratase/isomerase family.</text>
</comment>
<dbReference type="NCBIfam" id="NF004796">
    <property type="entry name" value="PRK06144.1"/>
    <property type="match status" value="1"/>
</dbReference>
<reference evidence="3 4" key="1">
    <citation type="submission" date="2023-07" db="EMBL/GenBank/DDBJ databases">
        <title>Genomic Encyclopedia of Type Strains, Phase IV (KMG-IV): sequencing the most valuable type-strain genomes for metagenomic binning, comparative biology and taxonomic classification.</title>
        <authorList>
            <person name="Goeker M."/>
        </authorList>
    </citation>
    <scope>NUCLEOTIDE SEQUENCE [LARGE SCALE GENOMIC DNA]</scope>
    <source>
        <strain evidence="3 4">DSM 19562</strain>
    </source>
</reference>
<sequence length="270" mass="28870">MNAHAPTDELVFTKDESGVARIVLNRPQARNALTFAMYRGLIACCEDIAADPAVKALIITGAGDKAFAAGTDITQFRAFETAEDALGYERFMDQVLGGLECLRVPTIAAIAGACTGGGAAIAAACDLRIATRDARFGFPIARTLGNCLSQGNLKRLSNLIGPARVKDIIFTARLVGAEEALAIGLVGEVVDDRYALTERVDALATLLTGHAPLTMQATKEGLRRLAEEEDLPADAPRPGDDLILMCYMSQDFREGMEAFLGKRPPDWKGR</sequence>
<name>A0ABU0HJI2_9HYPH</name>
<evidence type="ECO:0000256" key="2">
    <source>
        <dbReference type="ARBA" id="ARBA00023239"/>
    </source>
</evidence>
<dbReference type="RefSeq" id="WP_238248753.1">
    <property type="nucleotide sequence ID" value="NZ_BPQX01000022.1"/>
</dbReference>
<dbReference type="InterPro" id="IPR029045">
    <property type="entry name" value="ClpP/crotonase-like_dom_sf"/>
</dbReference>
<keyword evidence="4" id="KW-1185">Reference proteome</keyword>
<dbReference type="CDD" id="cd06558">
    <property type="entry name" value="crotonase-like"/>
    <property type="match status" value="1"/>
</dbReference>
<dbReference type="InterPro" id="IPR014748">
    <property type="entry name" value="Enoyl-CoA_hydra_C"/>
</dbReference>
<gene>
    <name evidence="3" type="ORF">QO016_001966</name>
</gene>
<evidence type="ECO:0000256" key="1">
    <source>
        <dbReference type="ARBA" id="ARBA00005254"/>
    </source>
</evidence>
<accession>A0ABU0HJI2</accession>
<keyword evidence="2" id="KW-0456">Lyase</keyword>
<evidence type="ECO:0000313" key="4">
    <source>
        <dbReference type="Proteomes" id="UP001236369"/>
    </source>
</evidence>
<dbReference type="Gene3D" id="3.90.226.10">
    <property type="entry name" value="2-enoyl-CoA Hydratase, Chain A, domain 1"/>
    <property type="match status" value="1"/>
</dbReference>
<proteinExistence type="inferred from homology"/>
<dbReference type="Proteomes" id="UP001236369">
    <property type="component" value="Unassembled WGS sequence"/>
</dbReference>
<dbReference type="InterPro" id="IPR001753">
    <property type="entry name" value="Enoyl-CoA_hydra/iso"/>
</dbReference>
<dbReference type="Pfam" id="PF00378">
    <property type="entry name" value="ECH_1"/>
    <property type="match status" value="1"/>
</dbReference>
<evidence type="ECO:0000313" key="3">
    <source>
        <dbReference type="EMBL" id="MDQ0442472.1"/>
    </source>
</evidence>
<organism evidence="3 4">
    <name type="scientific">Methylobacterium persicinum</name>
    <dbReference type="NCBI Taxonomy" id="374426"/>
    <lineage>
        <taxon>Bacteria</taxon>
        <taxon>Pseudomonadati</taxon>
        <taxon>Pseudomonadota</taxon>
        <taxon>Alphaproteobacteria</taxon>
        <taxon>Hyphomicrobiales</taxon>
        <taxon>Methylobacteriaceae</taxon>
        <taxon>Methylobacterium</taxon>
    </lineage>
</organism>
<comment type="caution">
    <text evidence="3">The sequence shown here is derived from an EMBL/GenBank/DDBJ whole genome shotgun (WGS) entry which is preliminary data.</text>
</comment>
<dbReference type="EMBL" id="JAUSVV010000003">
    <property type="protein sequence ID" value="MDQ0442472.1"/>
    <property type="molecule type" value="Genomic_DNA"/>
</dbReference>
<dbReference type="PANTHER" id="PTHR11941:SF54">
    <property type="entry name" value="ENOYL-COA HYDRATASE, MITOCHONDRIAL"/>
    <property type="match status" value="1"/>
</dbReference>
<dbReference type="SUPFAM" id="SSF52096">
    <property type="entry name" value="ClpP/crotonase"/>
    <property type="match status" value="1"/>
</dbReference>
<protein>
    <submittedName>
        <fullName evidence="3">Enoyl-CoA hydratase/carnithine racemase</fullName>
    </submittedName>
</protein>